<dbReference type="Pfam" id="PF03932">
    <property type="entry name" value="CutC"/>
    <property type="match status" value="1"/>
</dbReference>
<dbReference type="GO" id="GO:0005507">
    <property type="term" value="F:copper ion binding"/>
    <property type="evidence" value="ECO:0007669"/>
    <property type="project" value="TreeGrafter"/>
</dbReference>
<comment type="similarity">
    <text evidence="1 2">Belongs to the CutC family.</text>
</comment>
<dbReference type="RefSeq" id="WP_022550829.1">
    <property type="nucleotide sequence ID" value="NC_022528.1"/>
</dbReference>
<comment type="caution">
    <text evidence="2">Once thought to be involved in copper homeostasis, experiments in E.coli have shown this is not the case.</text>
</comment>
<dbReference type="Gene3D" id="3.20.20.380">
    <property type="entry name" value="Copper homeostasis (CutC) domain"/>
    <property type="match status" value="1"/>
</dbReference>
<evidence type="ECO:0000313" key="3">
    <source>
        <dbReference type="EMBL" id="CCO57968.1"/>
    </source>
</evidence>
<dbReference type="InterPro" id="IPR005627">
    <property type="entry name" value="CutC-like"/>
</dbReference>
<name>U4KFM5_9VIBR</name>
<keyword evidence="4" id="KW-1185">Reference proteome</keyword>
<dbReference type="EMBL" id="FO203526">
    <property type="protein sequence ID" value="CCO57968.1"/>
    <property type="molecule type" value="Genomic_DNA"/>
</dbReference>
<evidence type="ECO:0000313" key="4">
    <source>
        <dbReference type="Proteomes" id="UP000016895"/>
    </source>
</evidence>
<keyword evidence="2" id="KW-0963">Cytoplasm</keyword>
<dbReference type="OrthoDB" id="9815677at2"/>
<dbReference type="HAMAP" id="MF_00795">
    <property type="entry name" value="CutC"/>
    <property type="match status" value="1"/>
</dbReference>
<comment type="subcellular location">
    <subcellularLocation>
        <location evidence="2">Cytoplasm</location>
    </subcellularLocation>
</comment>
<dbReference type="STRING" id="28173.VIBNI_A1871"/>
<dbReference type="PANTHER" id="PTHR12598">
    <property type="entry name" value="COPPER HOMEOSTASIS PROTEIN CUTC"/>
    <property type="match status" value="1"/>
</dbReference>
<dbReference type="InterPro" id="IPR036822">
    <property type="entry name" value="CutC-like_dom_sf"/>
</dbReference>
<evidence type="ECO:0000256" key="1">
    <source>
        <dbReference type="ARBA" id="ARBA00007768"/>
    </source>
</evidence>
<organism evidence="3 4">
    <name type="scientific">Vibrio nigripulchritudo</name>
    <dbReference type="NCBI Taxonomy" id="28173"/>
    <lineage>
        <taxon>Bacteria</taxon>
        <taxon>Pseudomonadati</taxon>
        <taxon>Pseudomonadota</taxon>
        <taxon>Gammaproteobacteria</taxon>
        <taxon>Vibrionales</taxon>
        <taxon>Vibrionaceae</taxon>
        <taxon>Vibrio</taxon>
    </lineage>
</organism>
<dbReference type="PATRIC" id="fig|1260221.3.peg.1778"/>
<protein>
    <recommendedName>
        <fullName evidence="2">PF03932 family protein CutC</fullName>
    </recommendedName>
</protein>
<dbReference type="AlphaFoldDB" id="U4KFM5"/>
<dbReference type="SUPFAM" id="SSF110395">
    <property type="entry name" value="CutC-like"/>
    <property type="match status" value="1"/>
</dbReference>
<proteinExistence type="inferred from homology"/>
<accession>U4KFM5</accession>
<dbReference type="Proteomes" id="UP000016895">
    <property type="component" value="Chromosome 1"/>
</dbReference>
<reference evidence="3 4" key="1">
    <citation type="journal article" date="2013" name="ISME J.">
        <title>Comparative genomics of pathogenic lineages of Vibrio nigripulchritudo identifies virulence-associated traits.</title>
        <authorList>
            <person name="Goudenege D."/>
            <person name="Labreuche Y."/>
            <person name="Krin E."/>
            <person name="Ansquer D."/>
            <person name="Mangenot S."/>
            <person name="Calteau A."/>
            <person name="Medigue C."/>
            <person name="Mazel D."/>
            <person name="Polz M.F."/>
            <person name="Le Roux F."/>
        </authorList>
    </citation>
    <scope>NUCLEOTIDE SEQUENCE [LARGE SCALE GENOMIC DNA]</scope>
    <source>
        <strain evidence="4">SnF1</strain>
    </source>
</reference>
<dbReference type="GO" id="GO:0005737">
    <property type="term" value="C:cytoplasm"/>
    <property type="evidence" value="ECO:0007669"/>
    <property type="project" value="UniProtKB-SubCell"/>
</dbReference>
<gene>
    <name evidence="2" type="primary">cutC</name>
    <name evidence="3" type="ORF">VIBNI_A1871</name>
</gene>
<sequence length="249" mass="26624">MDMEIEVSIGNIESLYSAIAGGATRIELCSALALGGLTPSYGLMQQAGRISSIPVYAIIRPRQGDFFYSEDEIDIMMSDITCAKQAGLQGVVLGALTSTGHIHMQHARKLCDYAHQLELGVTFHRAFDHCNNAEKGLEDIISLGCERVLTSGLAATAPLGTNTVASLVQQAGDRISIMAGAGVNAGNAKDLAAKTRVKELHLSGKTTRPTKMMFTSEHSKMGANDIDDYQIPVTDKAAISEIVHLFKSK</sequence>
<dbReference type="KEGG" id="vni:VIBNI_A1871"/>
<dbReference type="FunFam" id="3.20.20.380:FF:000001">
    <property type="entry name" value="Copper homeostasis protein CutC"/>
    <property type="match status" value="1"/>
</dbReference>
<evidence type="ECO:0000256" key="2">
    <source>
        <dbReference type="HAMAP-Rule" id="MF_00795"/>
    </source>
</evidence>
<dbReference type="PANTHER" id="PTHR12598:SF0">
    <property type="entry name" value="COPPER HOMEOSTASIS PROTEIN CUTC HOMOLOG"/>
    <property type="match status" value="1"/>
</dbReference>